<accession>A0A0F9LC77</accession>
<evidence type="ECO:0000256" key="1">
    <source>
        <dbReference type="SAM" id="Phobius"/>
    </source>
</evidence>
<keyword evidence="1" id="KW-0472">Membrane</keyword>
<keyword evidence="1" id="KW-1133">Transmembrane helix</keyword>
<gene>
    <name evidence="2" type="ORF">LCGC14_1232260</name>
</gene>
<sequence length="109" mass="11973">MSNKAGPVIAGVAIIGGLYLLTRKAKAVACIEVGPDRYYYFNYTGSDKTFKAALGECYPVINTIDVWDEHNQYWTSPADPDNDILESGAKCRVKVQAPCTLCGFIQTPY</sequence>
<reference evidence="2" key="1">
    <citation type="journal article" date="2015" name="Nature">
        <title>Complex archaea that bridge the gap between prokaryotes and eukaryotes.</title>
        <authorList>
            <person name="Spang A."/>
            <person name="Saw J.H."/>
            <person name="Jorgensen S.L."/>
            <person name="Zaremba-Niedzwiedzka K."/>
            <person name="Martijn J."/>
            <person name="Lind A.E."/>
            <person name="van Eijk R."/>
            <person name="Schleper C."/>
            <person name="Guy L."/>
            <person name="Ettema T.J."/>
        </authorList>
    </citation>
    <scope>NUCLEOTIDE SEQUENCE</scope>
</reference>
<organism evidence="2">
    <name type="scientific">marine sediment metagenome</name>
    <dbReference type="NCBI Taxonomy" id="412755"/>
    <lineage>
        <taxon>unclassified sequences</taxon>
        <taxon>metagenomes</taxon>
        <taxon>ecological metagenomes</taxon>
    </lineage>
</organism>
<protein>
    <submittedName>
        <fullName evidence="2">Uncharacterized protein</fullName>
    </submittedName>
</protein>
<keyword evidence="1" id="KW-0812">Transmembrane</keyword>
<feature type="transmembrane region" description="Helical" evidence="1">
    <location>
        <begin position="6"/>
        <end position="22"/>
    </location>
</feature>
<evidence type="ECO:0000313" key="2">
    <source>
        <dbReference type="EMBL" id="KKM91063.1"/>
    </source>
</evidence>
<proteinExistence type="predicted"/>
<dbReference type="AlphaFoldDB" id="A0A0F9LC77"/>
<comment type="caution">
    <text evidence="2">The sequence shown here is derived from an EMBL/GenBank/DDBJ whole genome shotgun (WGS) entry which is preliminary data.</text>
</comment>
<name>A0A0F9LC77_9ZZZZ</name>
<dbReference type="EMBL" id="LAZR01006587">
    <property type="protein sequence ID" value="KKM91063.1"/>
    <property type="molecule type" value="Genomic_DNA"/>
</dbReference>